<gene>
    <name evidence="1" type="ORF">NLI96_g12120</name>
</gene>
<dbReference type="AlphaFoldDB" id="A0AAD5UQL0"/>
<keyword evidence="2" id="KW-1185">Reference proteome</keyword>
<name>A0AAD5UQL0_9APHY</name>
<accession>A0AAD5UQL0</accession>
<protein>
    <submittedName>
        <fullName evidence="1">Uncharacterized protein</fullName>
    </submittedName>
</protein>
<evidence type="ECO:0000313" key="2">
    <source>
        <dbReference type="Proteomes" id="UP001212997"/>
    </source>
</evidence>
<dbReference type="Proteomes" id="UP001212997">
    <property type="component" value="Unassembled WGS sequence"/>
</dbReference>
<sequence length="115" mass="12637">MLFSHTLDSGQNYAPFFATPGSVNTWDMNLGLADSMDPPLDLVGSSVMFTGVKFHATTSVSTSRATNCRYGRAQVHAQLLEDVASKTSELPIHRSAIHVLEIQAEQKWPQQIVPH</sequence>
<organism evidence="1 2">
    <name type="scientific">Meripilus lineatus</name>
    <dbReference type="NCBI Taxonomy" id="2056292"/>
    <lineage>
        <taxon>Eukaryota</taxon>
        <taxon>Fungi</taxon>
        <taxon>Dikarya</taxon>
        <taxon>Basidiomycota</taxon>
        <taxon>Agaricomycotina</taxon>
        <taxon>Agaricomycetes</taxon>
        <taxon>Polyporales</taxon>
        <taxon>Meripilaceae</taxon>
        <taxon>Meripilus</taxon>
    </lineage>
</organism>
<dbReference type="EMBL" id="JANAWD010000935">
    <property type="protein sequence ID" value="KAJ3475003.1"/>
    <property type="molecule type" value="Genomic_DNA"/>
</dbReference>
<proteinExistence type="predicted"/>
<reference evidence="1" key="1">
    <citation type="submission" date="2022-07" db="EMBL/GenBank/DDBJ databases">
        <title>Genome Sequence of Physisporinus lineatus.</title>
        <authorList>
            <person name="Buettner E."/>
        </authorList>
    </citation>
    <scope>NUCLEOTIDE SEQUENCE</scope>
    <source>
        <strain evidence="1">VT162</strain>
    </source>
</reference>
<evidence type="ECO:0000313" key="1">
    <source>
        <dbReference type="EMBL" id="KAJ3475003.1"/>
    </source>
</evidence>
<comment type="caution">
    <text evidence="1">The sequence shown here is derived from an EMBL/GenBank/DDBJ whole genome shotgun (WGS) entry which is preliminary data.</text>
</comment>